<accession>A0ACC3SI03</accession>
<evidence type="ECO:0000313" key="1">
    <source>
        <dbReference type="EMBL" id="KAK8214790.1"/>
    </source>
</evidence>
<keyword evidence="2" id="KW-1185">Reference proteome</keyword>
<name>A0ACC3SI03_9PEZI</name>
<dbReference type="EMBL" id="JAMKPW020000010">
    <property type="protein sequence ID" value="KAK8214790.1"/>
    <property type="molecule type" value="Genomic_DNA"/>
</dbReference>
<organism evidence="1 2">
    <name type="scientific">Zalaria obscura</name>
    <dbReference type="NCBI Taxonomy" id="2024903"/>
    <lineage>
        <taxon>Eukaryota</taxon>
        <taxon>Fungi</taxon>
        <taxon>Dikarya</taxon>
        <taxon>Ascomycota</taxon>
        <taxon>Pezizomycotina</taxon>
        <taxon>Dothideomycetes</taxon>
        <taxon>Dothideomycetidae</taxon>
        <taxon>Dothideales</taxon>
        <taxon>Zalariaceae</taxon>
        <taxon>Zalaria</taxon>
    </lineage>
</organism>
<protein>
    <submittedName>
        <fullName evidence="1">Uncharacterized protein</fullName>
    </submittedName>
</protein>
<comment type="caution">
    <text evidence="1">The sequence shown here is derived from an EMBL/GenBank/DDBJ whole genome shotgun (WGS) entry which is preliminary data.</text>
</comment>
<reference evidence="1" key="1">
    <citation type="submission" date="2024-02" db="EMBL/GenBank/DDBJ databases">
        <title>Metagenome Assembled Genome of Zalaria obscura JY119.</title>
        <authorList>
            <person name="Vighnesh L."/>
            <person name="Jagadeeshwari U."/>
            <person name="Venkata Ramana C."/>
            <person name="Sasikala C."/>
        </authorList>
    </citation>
    <scope>NUCLEOTIDE SEQUENCE</scope>
    <source>
        <strain evidence="1">JY119</strain>
    </source>
</reference>
<gene>
    <name evidence="1" type="ORF">M8818_002373</name>
</gene>
<dbReference type="Proteomes" id="UP001320706">
    <property type="component" value="Unassembled WGS sequence"/>
</dbReference>
<sequence>MGHDWCLLAVQQWIQSDYQPPQLAIMSGKVIRRVTMFKVPNPADIQMVVDAYKVMAKTAVKDGKPYMLSAVANATVDDPRNQGYTVCAQTTFASLEDMNYYDNECEAHKELKSKAKGKVNPPPLVLFMEVDGGA</sequence>
<evidence type="ECO:0000313" key="2">
    <source>
        <dbReference type="Proteomes" id="UP001320706"/>
    </source>
</evidence>
<proteinExistence type="predicted"/>